<gene>
    <name evidence="4" type="ORF">G3446_05935</name>
</gene>
<accession>A0A6M0JYJ6</accession>
<comment type="caution">
    <text evidence="4">The sequence shown here is derived from an EMBL/GenBank/DDBJ whole genome shotgun (WGS) entry which is preliminary data.</text>
</comment>
<dbReference type="Proteomes" id="UP000483379">
    <property type="component" value="Unassembled WGS sequence"/>
</dbReference>
<feature type="transmembrane region" description="Helical" evidence="2">
    <location>
        <begin position="49"/>
        <end position="70"/>
    </location>
</feature>
<dbReference type="InterPro" id="IPR002881">
    <property type="entry name" value="DUF58"/>
</dbReference>
<sequence>MLRRVPMGSDGVARVGARQIYILPTATGMTYGAVMLVMLLGSLNYQNNLGLLSTFFLASVAIIAMHHTWLSLLGLAAQVRGGPAVFCGETATFEITLHAEGRRARYDLRARSDDKPPPSLQIAAGDQATVKLGLRTARRGQLELDKLTLETSHPMGLFRAWCYVETDATTLVYPAPAAHAPDPSHDAGDDRRPHRHRGEGAEDYLGSRGYRPGDSPRHIDWKAFARERGLLVKEYGGDEGQDVWIQWSALRAGDTETRLSLLTRQVLDATEAGLRFGLRLPDGMEPLARGASHTQRCLKRLALFSHA</sequence>
<evidence type="ECO:0000259" key="3">
    <source>
        <dbReference type="Pfam" id="PF01882"/>
    </source>
</evidence>
<keyword evidence="2" id="KW-0472">Membrane</keyword>
<dbReference type="Pfam" id="PF01882">
    <property type="entry name" value="DUF58"/>
    <property type="match status" value="1"/>
</dbReference>
<evidence type="ECO:0000256" key="2">
    <source>
        <dbReference type="SAM" id="Phobius"/>
    </source>
</evidence>
<reference evidence="4 5" key="1">
    <citation type="submission" date="2020-02" db="EMBL/GenBank/DDBJ databases">
        <title>Genome sequences of Thiorhodococcus mannitoliphagus and Thiorhodococcus minor, purple sulfur photosynthetic bacteria in the gammaproteobacterial family, Chromatiaceae.</title>
        <authorList>
            <person name="Aviles F.A."/>
            <person name="Meyer T.E."/>
            <person name="Kyndt J.A."/>
        </authorList>
    </citation>
    <scope>NUCLEOTIDE SEQUENCE [LARGE SCALE GENOMIC DNA]</scope>
    <source>
        <strain evidence="4 5">DSM 11518</strain>
    </source>
</reference>
<organism evidence="4 5">
    <name type="scientific">Thiorhodococcus minor</name>
    <dbReference type="NCBI Taxonomy" id="57489"/>
    <lineage>
        <taxon>Bacteria</taxon>
        <taxon>Pseudomonadati</taxon>
        <taxon>Pseudomonadota</taxon>
        <taxon>Gammaproteobacteria</taxon>
        <taxon>Chromatiales</taxon>
        <taxon>Chromatiaceae</taxon>
        <taxon>Thiorhodococcus</taxon>
    </lineage>
</organism>
<keyword evidence="5" id="KW-1185">Reference proteome</keyword>
<proteinExistence type="predicted"/>
<keyword evidence="2" id="KW-0812">Transmembrane</keyword>
<dbReference type="PANTHER" id="PTHR34351">
    <property type="entry name" value="SLR1927 PROTEIN-RELATED"/>
    <property type="match status" value="1"/>
</dbReference>
<dbReference type="EMBL" id="JAAIJQ010000012">
    <property type="protein sequence ID" value="NEV61437.1"/>
    <property type="molecule type" value="Genomic_DNA"/>
</dbReference>
<keyword evidence="2" id="KW-1133">Transmembrane helix</keyword>
<feature type="compositionally biased region" description="Basic and acidic residues" evidence="1">
    <location>
        <begin position="182"/>
        <end position="192"/>
    </location>
</feature>
<evidence type="ECO:0000313" key="5">
    <source>
        <dbReference type="Proteomes" id="UP000483379"/>
    </source>
</evidence>
<dbReference type="AlphaFoldDB" id="A0A6M0JYJ6"/>
<dbReference type="PANTHER" id="PTHR34351:SF1">
    <property type="entry name" value="SLR1927 PROTEIN"/>
    <property type="match status" value="1"/>
</dbReference>
<evidence type="ECO:0000256" key="1">
    <source>
        <dbReference type="SAM" id="MobiDB-lite"/>
    </source>
</evidence>
<protein>
    <submittedName>
        <fullName evidence="4">DUF58 domain-containing protein</fullName>
    </submittedName>
</protein>
<feature type="domain" description="DUF58" evidence="3">
    <location>
        <begin position="207"/>
        <end position="250"/>
    </location>
</feature>
<name>A0A6M0JYJ6_9GAMM</name>
<feature type="transmembrane region" description="Helical" evidence="2">
    <location>
        <begin position="21"/>
        <end position="43"/>
    </location>
</feature>
<feature type="region of interest" description="Disordered" evidence="1">
    <location>
        <begin position="175"/>
        <end position="209"/>
    </location>
</feature>
<evidence type="ECO:0000313" key="4">
    <source>
        <dbReference type="EMBL" id="NEV61437.1"/>
    </source>
</evidence>